<dbReference type="PANTHER" id="PTHR23028:SF53">
    <property type="entry name" value="ACYL_TRANSF_3 DOMAIN-CONTAINING PROTEIN"/>
    <property type="match status" value="1"/>
</dbReference>
<evidence type="ECO:0000313" key="12">
    <source>
        <dbReference type="EMBL" id="UGX96377.1"/>
    </source>
</evidence>
<sequence>MIHTVVGVLRNATQLRQHYSRTRMQGARRQAELLDSFPRDAPTKTFVEFGSYPGQFNRAGRAPINTTTLAQSYRPDIDGLRAVAVLLVVIFHAFPNEAWLPGGFVGVDVFFVISGYLISKILFSEIEQHRFSLAGFYGRRIRRIFPALAVCLTAVLVYGFVVLMPSQLAQLGKQVFFGASFLSNIALWSESGYFDGAATSKPLLHLWSLGIEEQFYILWPPLLWVAFKLKATIGRLTAGLLVASFVVNLALSLTDTSSDFYLPVSRFWELLAGAALAWRPDINLKASLRHVISITGIAAIAISAASFAPEMRFPGWLALLPVAGSIAVIMAGPNAIVNKTILSNRAAVSIGLISYPLYLWHWPLIAFSYVIRGKPPTSLMAFGLVVASLLLAWATYRFIEQPVRLNSNRFRYTAIAAACVAVLGASGLMVSIIGGVPQRFQASLDLEKMNAATLDETYAPTKGMNVLEFDRRRNSVVAQIGQGDRKVALAGNSTMFHYGPRLQQLEDQGQLAVSAYFVTGPACPLVPGVTARDEFADCGVVVNRLSELVRREKVQAVVISPHYWPRKHAFIERAGTSIPLEGGDEGRRAFYANLEDFVRELKRNATVYLVLGAPQSPTALNPQRMVTRSVTGIRVDPNAQSSVPITDLRAPFAQHDADLRTVAERTGAKLLDVFPDVCGNGEMCSPFFGAREPMFSDGVHLRPVFVREHLHFLDFLLM</sequence>
<feature type="transmembrane region" description="Helical" evidence="8">
    <location>
        <begin position="290"/>
        <end position="309"/>
    </location>
</feature>
<feature type="transmembrane region" description="Helical" evidence="8">
    <location>
        <begin position="377"/>
        <end position="399"/>
    </location>
</feature>
<evidence type="ECO:0000256" key="6">
    <source>
        <dbReference type="ARBA" id="ARBA00023136"/>
    </source>
</evidence>
<dbReference type="Pfam" id="PF01757">
    <property type="entry name" value="Acyl_transf_3"/>
    <property type="match status" value="1"/>
</dbReference>
<dbReference type="RefSeq" id="WP_166343077.1">
    <property type="nucleotide sequence ID" value="NZ_CP088280.1"/>
</dbReference>
<dbReference type="Gene3D" id="3.40.50.1110">
    <property type="entry name" value="SGNH hydrolase"/>
    <property type="match status" value="1"/>
</dbReference>
<dbReference type="Pfam" id="PF19040">
    <property type="entry name" value="SGNH"/>
    <property type="match status" value="1"/>
</dbReference>
<feature type="domain" description="SGNH" evidence="10">
    <location>
        <begin position="479"/>
        <end position="703"/>
    </location>
</feature>
<dbReference type="PANTHER" id="PTHR23028">
    <property type="entry name" value="ACETYLTRANSFERASE"/>
    <property type="match status" value="1"/>
</dbReference>
<dbReference type="EMBL" id="JACBFH010000001">
    <property type="protein sequence ID" value="NYY87476.1"/>
    <property type="molecule type" value="Genomic_DNA"/>
</dbReference>
<keyword evidence="4 8" id="KW-0812">Transmembrane</keyword>
<evidence type="ECO:0000256" key="3">
    <source>
        <dbReference type="ARBA" id="ARBA00022679"/>
    </source>
</evidence>
<keyword evidence="5 8" id="KW-1133">Transmembrane helix</keyword>
<evidence type="ECO:0000259" key="9">
    <source>
        <dbReference type="Pfam" id="PF01757"/>
    </source>
</evidence>
<evidence type="ECO:0000256" key="4">
    <source>
        <dbReference type="ARBA" id="ARBA00022692"/>
    </source>
</evidence>
<feature type="transmembrane region" description="Helical" evidence="8">
    <location>
        <begin position="144"/>
        <end position="163"/>
    </location>
</feature>
<dbReference type="InterPro" id="IPR043968">
    <property type="entry name" value="SGNH"/>
</dbReference>
<reference evidence="12 13" key="1">
    <citation type="journal article" date="2017" name="Syst. Appl. Microbiol.">
        <title>Soybeans inoculated with root zone soils of Canadian native legumes harbour diverse and novel Bradyrhizobium spp. that possess agricultural potential.</title>
        <authorList>
            <person name="Bromfield E.S.P."/>
            <person name="Cloutier S."/>
            <person name="Tambong J.T."/>
            <person name="Tran Thi T.V."/>
        </authorList>
    </citation>
    <scope>NUCLEOTIDE SEQUENCE [LARGE SCALE GENOMIC DNA]</scope>
    <source>
        <strain evidence="12 13">323S2</strain>
    </source>
</reference>
<dbReference type="InterPro" id="IPR036514">
    <property type="entry name" value="SGNH_hydro_sf"/>
</dbReference>
<keyword evidence="3 11" id="KW-0808">Transferase</keyword>
<reference evidence="12 13" key="3">
    <citation type="journal article" date="2022" name="Int. J. Syst. Evol. Microbiol.">
        <title>Strains of Bradyrhizobium barranii sp. nov. associated with legumes native to Canada are symbionts of soybeans and belong to different subspecies (subsp. barranii subsp. nov. and subsp. apii subsp. nov.) and symbiovars (sv. glycinearum and sv. septentrionale).</title>
        <authorList>
            <person name="Bromfield E.S.P."/>
            <person name="Cloutier S."/>
            <person name="Wasai-Hara S."/>
            <person name="Minamisawa K."/>
        </authorList>
    </citation>
    <scope>NUCLEOTIDE SEQUENCE [LARGE SCALE GENOMIC DNA]</scope>
    <source>
        <strain evidence="12 13">323S2</strain>
    </source>
</reference>
<keyword evidence="2" id="KW-1003">Cell membrane</keyword>
<feature type="transmembrane region" description="Helical" evidence="8">
    <location>
        <begin position="236"/>
        <end position="254"/>
    </location>
</feature>
<feature type="transmembrane region" description="Helical" evidence="8">
    <location>
        <begin position="411"/>
        <end position="436"/>
    </location>
</feature>
<dbReference type="GO" id="GO:0005886">
    <property type="term" value="C:plasma membrane"/>
    <property type="evidence" value="ECO:0007669"/>
    <property type="project" value="UniProtKB-SubCell"/>
</dbReference>
<dbReference type="GO" id="GO:0016788">
    <property type="term" value="F:hydrolase activity, acting on ester bonds"/>
    <property type="evidence" value="ECO:0007669"/>
    <property type="project" value="UniProtKB-ARBA"/>
</dbReference>
<comment type="subcellular location">
    <subcellularLocation>
        <location evidence="1">Cell membrane</location>
        <topology evidence="1">Multi-pass membrane protein</topology>
    </subcellularLocation>
</comment>
<evidence type="ECO:0000313" key="13">
    <source>
        <dbReference type="Proteomes" id="UP000564836"/>
    </source>
</evidence>
<accession>A0A7Z0Q514</accession>
<evidence type="ECO:0000256" key="7">
    <source>
        <dbReference type="ARBA" id="ARBA00023315"/>
    </source>
</evidence>
<feature type="transmembrane region" description="Helical" evidence="8">
    <location>
        <begin position="348"/>
        <end position="371"/>
    </location>
</feature>
<dbReference type="GO" id="GO:0016747">
    <property type="term" value="F:acyltransferase activity, transferring groups other than amino-acyl groups"/>
    <property type="evidence" value="ECO:0007669"/>
    <property type="project" value="InterPro"/>
</dbReference>
<evidence type="ECO:0000313" key="11">
    <source>
        <dbReference type="EMBL" id="NYY87476.1"/>
    </source>
</evidence>
<proteinExistence type="predicted"/>
<dbReference type="GO" id="GO:0009103">
    <property type="term" value="P:lipopolysaccharide biosynthetic process"/>
    <property type="evidence" value="ECO:0007669"/>
    <property type="project" value="TreeGrafter"/>
</dbReference>
<evidence type="ECO:0000256" key="1">
    <source>
        <dbReference type="ARBA" id="ARBA00004651"/>
    </source>
</evidence>
<name>A0A7Z0Q514_9BRAD</name>
<dbReference type="InterPro" id="IPR002656">
    <property type="entry name" value="Acyl_transf_3_dom"/>
</dbReference>
<keyword evidence="6 8" id="KW-0472">Membrane</keyword>
<keyword evidence="7 11" id="KW-0012">Acyltransferase</keyword>
<feature type="transmembrane region" description="Helical" evidence="8">
    <location>
        <begin position="79"/>
        <end position="95"/>
    </location>
</feature>
<feature type="domain" description="Acyltransferase 3" evidence="9">
    <location>
        <begin position="76"/>
        <end position="397"/>
    </location>
</feature>
<protein>
    <submittedName>
        <fullName evidence="11">Acyltransferase</fullName>
    </submittedName>
</protein>
<evidence type="ECO:0000256" key="5">
    <source>
        <dbReference type="ARBA" id="ARBA00022989"/>
    </source>
</evidence>
<dbReference type="EMBL" id="CP088280">
    <property type="protein sequence ID" value="UGX96377.1"/>
    <property type="molecule type" value="Genomic_DNA"/>
</dbReference>
<feature type="transmembrane region" description="Helical" evidence="8">
    <location>
        <begin position="101"/>
        <end position="123"/>
    </location>
</feature>
<evidence type="ECO:0000256" key="2">
    <source>
        <dbReference type="ARBA" id="ARBA00022475"/>
    </source>
</evidence>
<reference evidence="11" key="2">
    <citation type="submission" date="2020-06" db="EMBL/GenBank/DDBJ databases">
        <title>Whole Genome Sequence of Bradyrhizobium sp. Strain 323S2.</title>
        <authorList>
            <person name="Bromfield E.S.P."/>
        </authorList>
    </citation>
    <scope>NUCLEOTIDE SEQUENCE [LARGE SCALE GENOMIC DNA]</scope>
    <source>
        <strain evidence="11">323S2</strain>
    </source>
</reference>
<evidence type="ECO:0000256" key="8">
    <source>
        <dbReference type="SAM" id="Phobius"/>
    </source>
</evidence>
<feature type="transmembrane region" description="Helical" evidence="8">
    <location>
        <begin position="315"/>
        <end position="336"/>
    </location>
</feature>
<evidence type="ECO:0000259" key="10">
    <source>
        <dbReference type="Pfam" id="PF19040"/>
    </source>
</evidence>
<organism evidence="11">
    <name type="scientific">Bradyrhizobium barranii subsp. barranii</name>
    <dbReference type="NCBI Taxonomy" id="2823807"/>
    <lineage>
        <taxon>Bacteria</taxon>
        <taxon>Pseudomonadati</taxon>
        <taxon>Pseudomonadota</taxon>
        <taxon>Alphaproteobacteria</taxon>
        <taxon>Hyphomicrobiales</taxon>
        <taxon>Nitrobacteraceae</taxon>
        <taxon>Bradyrhizobium</taxon>
        <taxon>Bradyrhizobium barranii</taxon>
    </lineage>
</organism>
<dbReference type="Proteomes" id="UP000564836">
    <property type="component" value="Chromosome"/>
</dbReference>
<gene>
    <name evidence="12" type="ORF">G6321_00015030</name>
    <name evidence="11" type="ORF">G6321_03240</name>
</gene>
<dbReference type="AlphaFoldDB" id="A0A7Z0Q514"/>
<dbReference type="InterPro" id="IPR050879">
    <property type="entry name" value="Acyltransferase_3"/>
</dbReference>